<dbReference type="Proteomes" id="UP000249422">
    <property type="component" value="Unassembled WGS sequence"/>
</dbReference>
<protein>
    <submittedName>
        <fullName evidence="1">Uncharacterized protein</fullName>
    </submittedName>
</protein>
<reference evidence="1 2" key="1">
    <citation type="submission" date="2018-06" db="EMBL/GenBank/DDBJ databases">
        <title>Freshwater and sediment microbial communities from various areas in North America, analyzing microbe dynamics in response to fracking.</title>
        <authorList>
            <person name="Lamendella R."/>
        </authorList>
    </citation>
    <scope>NUCLEOTIDE SEQUENCE [LARGE SCALE GENOMIC DNA]</scope>
    <source>
        <strain evidence="1 2">17</strain>
    </source>
</reference>
<organism evidence="1 2">
    <name type="scientific">Aeromonas salmonicida</name>
    <dbReference type="NCBI Taxonomy" id="645"/>
    <lineage>
        <taxon>Bacteria</taxon>
        <taxon>Pseudomonadati</taxon>
        <taxon>Pseudomonadota</taxon>
        <taxon>Gammaproteobacteria</taxon>
        <taxon>Aeromonadales</taxon>
        <taxon>Aeromonadaceae</taxon>
        <taxon>Aeromonas</taxon>
    </lineage>
</organism>
<proteinExistence type="predicted"/>
<sequence>MNEVNCTAYLVTESVEAGGSRSEYASLFEPTSLDMQLLEIISKAIIYT</sequence>
<dbReference type="AlphaFoldDB" id="A0AAX1PNW0"/>
<dbReference type="EMBL" id="QLLM01000001">
    <property type="protein sequence ID" value="RAJ09625.1"/>
    <property type="molecule type" value="Genomic_DNA"/>
</dbReference>
<evidence type="ECO:0000313" key="1">
    <source>
        <dbReference type="EMBL" id="RAJ09625.1"/>
    </source>
</evidence>
<evidence type="ECO:0000313" key="2">
    <source>
        <dbReference type="Proteomes" id="UP000249422"/>
    </source>
</evidence>
<comment type="caution">
    <text evidence="1">The sequence shown here is derived from an EMBL/GenBank/DDBJ whole genome shotgun (WGS) entry which is preliminary data.</text>
</comment>
<accession>A0AAX1PNW0</accession>
<gene>
    <name evidence="1" type="ORF">DEU50_101359</name>
</gene>
<name>A0AAX1PNW0_AERSA</name>